<proteinExistence type="predicted"/>
<comment type="catalytic activity">
    <reaction evidence="2">
        <text>2 GTP = 3',3'-c-di-GMP + 2 diphosphate</text>
        <dbReference type="Rhea" id="RHEA:24898"/>
        <dbReference type="ChEBI" id="CHEBI:33019"/>
        <dbReference type="ChEBI" id="CHEBI:37565"/>
        <dbReference type="ChEBI" id="CHEBI:58805"/>
        <dbReference type="EC" id="2.7.7.65"/>
    </reaction>
</comment>
<dbReference type="FunFam" id="3.30.70.270:FF:000001">
    <property type="entry name" value="Diguanylate cyclase domain protein"/>
    <property type="match status" value="1"/>
</dbReference>
<evidence type="ECO:0000313" key="4">
    <source>
        <dbReference type="EMBL" id="TCV86346.1"/>
    </source>
</evidence>
<dbReference type="Gene3D" id="3.30.70.270">
    <property type="match status" value="1"/>
</dbReference>
<dbReference type="SMART" id="SM00267">
    <property type="entry name" value="GGDEF"/>
    <property type="match status" value="1"/>
</dbReference>
<dbReference type="InterPro" id="IPR000160">
    <property type="entry name" value="GGDEF_dom"/>
</dbReference>
<dbReference type="Proteomes" id="UP000295367">
    <property type="component" value="Unassembled WGS sequence"/>
</dbReference>
<comment type="caution">
    <text evidence="4">The sequence shown here is derived from an EMBL/GenBank/DDBJ whole genome shotgun (WGS) entry which is preliminary data.</text>
</comment>
<evidence type="ECO:0000259" key="3">
    <source>
        <dbReference type="PROSITE" id="PS50887"/>
    </source>
</evidence>
<reference evidence="4 5" key="1">
    <citation type="submission" date="2019-03" db="EMBL/GenBank/DDBJ databases">
        <title>Genomic Encyclopedia of Type Strains, Phase IV (KMG-IV): sequencing the most valuable type-strain genomes for metagenomic binning, comparative biology and taxonomic classification.</title>
        <authorList>
            <person name="Goeker M."/>
        </authorList>
    </citation>
    <scope>NUCLEOTIDE SEQUENCE [LARGE SCALE GENOMIC DNA]</scope>
    <source>
        <strain evidence="4 5">DSM 100309</strain>
    </source>
</reference>
<dbReference type="OrthoDB" id="9813903at2"/>
<evidence type="ECO:0000256" key="2">
    <source>
        <dbReference type="ARBA" id="ARBA00034247"/>
    </source>
</evidence>
<accession>A0A4R3Y3N0</accession>
<dbReference type="EC" id="2.7.7.65" evidence="1"/>
<dbReference type="PROSITE" id="PS50887">
    <property type="entry name" value="GGDEF"/>
    <property type="match status" value="1"/>
</dbReference>
<dbReference type="InterPro" id="IPR029787">
    <property type="entry name" value="Nucleotide_cyclase"/>
</dbReference>
<dbReference type="InterPro" id="IPR043128">
    <property type="entry name" value="Rev_trsase/Diguanyl_cyclase"/>
</dbReference>
<dbReference type="SUPFAM" id="SSF55073">
    <property type="entry name" value="Nucleotide cyclase"/>
    <property type="match status" value="1"/>
</dbReference>
<dbReference type="PANTHER" id="PTHR45138">
    <property type="entry name" value="REGULATORY COMPONENTS OF SENSORY TRANSDUCTION SYSTEM"/>
    <property type="match status" value="1"/>
</dbReference>
<organism evidence="4 5">
    <name type="scientific">Sulfurirhabdus autotrophica</name>
    <dbReference type="NCBI Taxonomy" id="1706046"/>
    <lineage>
        <taxon>Bacteria</taxon>
        <taxon>Pseudomonadati</taxon>
        <taxon>Pseudomonadota</taxon>
        <taxon>Betaproteobacteria</taxon>
        <taxon>Nitrosomonadales</taxon>
        <taxon>Sulfuricellaceae</taxon>
        <taxon>Sulfurirhabdus</taxon>
    </lineage>
</organism>
<dbReference type="Pfam" id="PF00990">
    <property type="entry name" value="GGDEF"/>
    <property type="match status" value="1"/>
</dbReference>
<dbReference type="GO" id="GO:0052621">
    <property type="term" value="F:diguanylate cyclase activity"/>
    <property type="evidence" value="ECO:0007669"/>
    <property type="project" value="UniProtKB-EC"/>
</dbReference>
<sequence length="309" mass="34081">MASSKPVSELARATLLHLTELGLTPTPENYSMHYYKISGETPPEKLSQADNPCLEIMLLVRTSLDSITHTTANCASEIGKQNQEIRHSIDDLSAAQEKQEMLKILANIVEKANAIFGTVESSRNELLATKLSLDSLNAELQETRLQLNEDPLTGAQNRRAMDKILAREVALSIRTGARLSVTMIDIDHFKKINDDYGHDAGDKLLLHLTMVAKSVLRESDVLVRYGGEEFLLILPDSDTKGAEFVLNRLKQVIQKSPLIYNDKSIKITFSAGIAQLKPNENGHALTLRADAALYAAKDAGRNCFKLAAE</sequence>
<evidence type="ECO:0000256" key="1">
    <source>
        <dbReference type="ARBA" id="ARBA00012528"/>
    </source>
</evidence>
<dbReference type="NCBIfam" id="TIGR00254">
    <property type="entry name" value="GGDEF"/>
    <property type="match status" value="1"/>
</dbReference>
<dbReference type="CDD" id="cd01949">
    <property type="entry name" value="GGDEF"/>
    <property type="match status" value="1"/>
</dbReference>
<gene>
    <name evidence="4" type="ORF">EDC63_10734</name>
</gene>
<dbReference type="InterPro" id="IPR050469">
    <property type="entry name" value="Diguanylate_Cyclase"/>
</dbReference>
<name>A0A4R3Y3N0_9PROT</name>
<protein>
    <recommendedName>
        <fullName evidence="1">diguanylate cyclase</fullName>
        <ecNumber evidence="1">2.7.7.65</ecNumber>
    </recommendedName>
</protein>
<feature type="domain" description="GGDEF" evidence="3">
    <location>
        <begin position="177"/>
        <end position="309"/>
    </location>
</feature>
<evidence type="ECO:0000313" key="5">
    <source>
        <dbReference type="Proteomes" id="UP000295367"/>
    </source>
</evidence>
<dbReference type="RefSeq" id="WP_132920917.1">
    <property type="nucleotide sequence ID" value="NZ_SMCO01000007.1"/>
</dbReference>
<dbReference type="EMBL" id="SMCO01000007">
    <property type="protein sequence ID" value="TCV86346.1"/>
    <property type="molecule type" value="Genomic_DNA"/>
</dbReference>
<dbReference type="PANTHER" id="PTHR45138:SF9">
    <property type="entry name" value="DIGUANYLATE CYCLASE DGCM-RELATED"/>
    <property type="match status" value="1"/>
</dbReference>
<keyword evidence="5" id="KW-1185">Reference proteome</keyword>
<dbReference type="AlphaFoldDB" id="A0A4R3Y3N0"/>